<dbReference type="RefSeq" id="XP_043033783.1">
    <property type="nucleotide sequence ID" value="XM_043181705.1"/>
</dbReference>
<dbReference type="GeneID" id="66104001"/>
<gene>
    <name evidence="1" type="ORF">BT62DRAFT_634636</name>
</gene>
<keyword evidence="2" id="KW-1185">Reference proteome</keyword>
<accession>A0A9P8ALJ8</accession>
<reference evidence="1" key="1">
    <citation type="submission" date="2020-11" db="EMBL/GenBank/DDBJ databases">
        <title>Adaptations for nitrogen fixation in a non-lichenized fungal sporocarp promotes dispersal by wood-feeding termites.</title>
        <authorList>
            <consortium name="DOE Joint Genome Institute"/>
            <person name="Koch R.A."/>
            <person name="Yoon G."/>
            <person name="Arayal U."/>
            <person name="Lail K."/>
            <person name="Amirebrahimi M."/>
            <person name="Labutti K."/>
            <person name="Lipzen A."/>
            <person name="Riley R."/>
            <person name="Barry K."/>
            <person name="Henrissat B."/>
            <person name="Grigoriev I.V."/>
            <person name="Herr J.R."/>
            <person name="Aime M.C."/>
        </authorList>
    </citation>
    <scope>NUCLEOTIDE SEQUENCE</scope>
    <source>
        <strain evidence="1">MCA 3950</strain>
    </source>
</reference>
<dbReference type="EMBL" id="MU250574">
    <property type="protein sequence ID" value="KAG7440283.1"/>
    <property type="molecule type" value="Genomic_DNA"/>
</dbReference>
<organism evidence="1 2">
    <name type="scientific">Guyanagaster necrorhizus</name>
    <dbReference type="NCBI Taxonomy" id="856835"/>
    <lineage>
        <taxon>Eukaryota</taxon>
        <taxon>Fungi</taxon>
        <taxon>Dikarya</taxon>
        <taxon>Basidiomycota</taxon>
        <taxon>Agaricomycotina</taxon>
        <taxon>Agaricomycetes</taxon>
        <taxon>Agaricomycetidae</taxon>
        <taxon>Agaricales</taxon>
        <taxon>Marasmiineae</taxon>
        <taxon>Physalacriaceae</taxon>
        <taxon>Guyanagaster</taxon>
    </lineage>
</organism>
<comment type="caution">
    <text evidence="1">The sequence shown here is derived from an EMBL/GenBank/DDBJ whole genome shotgun (WGS) entry which is preliminary data.</text>
</comment>
<dbReference type="AlphaFoldDB" id="A0A9P8ALJ8"/>
<evidence type="ECO:0000313" key="2">
    <source>
        <dbReference type="Proteomes" id="UP000812287"/>
    </source>
</evidence>
<sequence length="55" mass="6011">MVGLEPQFFEPSSASCGHTLLVKSPVRCFLSVESPIEFLAATYRPPAFSLAVLLR</sequence>
<proteinExistence type="predicted"/>
<protein>
    <submittedName>
        <fullName evidence="1">Uncharacterized protein</fullName>
    </submittedName>
</protein>
<dbReference type="Proteomes" id="UP000812287">
    <property type="component" value="Unassembled WGS sequence"/>
</dbReference>
<evidence type="ECO:0000313" key="1">
    <source>
        <dbReference type="EMBL" id="KAG7440283.1"/>
    </source>
</evidence>
<name>A0A9P8ALJ8_9AGAR</name>